<dbReference type="KEGG" id="nta:107776276"/>
<organism evidence="2 3">
    <name type="scientific">Nicotiana tabacum</name>
    <name type="common">Common tobacco</name>
    <dbReference type="NCBI Taxonomy" id="4097"/>
    <lineage>
        <taxon>Eukaryota</taxon>
        <taxon>Viridiplantae</taxon>
        <taxon>Streptophyta</taxon>
        <taxon>Embryophyta</taxon>
        <taxon>Tracheophyta</taxon>
        <taxon>Spermatophyta</taxon>
        <taxon>Magnoliopsida</taxon>
        <taxon>eudicotyledons</taxon>
        <taxon>Gunneridae</taxon>
        <taxon>Pentapetalae</taxon>
        <taxon>asterids</taxon>
        <taxon>lamiids</taxon>
        <taxon>Solanales</taxon>
        <taxon>Solanaceae</taxon>
        <taxon>Nicotianoideae</taxon>
        <taxon>Nicotianeae</taxon>
        <taxon>Nicotiana</taxon>
    </lineage>
</organism>
<dbReference type="Pfam" id="PF24924">
    <property type="entry name" value="DUF7745"/>
    <property type="match status" value="1"/>
</dbReference>
<dbReference type="OrthoDB" id="994452at2759"/>
<evidence type="ECO:0000313" key="2">
    <source>
        <dbReference type="Proteomes" id="UP000790787"/>
    </source>
</evidence>
<dbReference type="InterPro" id="IPR056647">
    <property type="entry name" value="DUF7745"/>
</dbReference>
<evidence type="ECO:0000259" key="1">
    <source>
        <dbReference type="Pfam" id="PF24924"/>
    </source>
</evidence>
<protein>
    <submittedName>
        <fullName evidence="3">Uncharacterized protein LOC107776276</fullName>
    </submittedName>
</protein>
<sequence length="347" mass="41081">MRYEVSKFGMVQNIPPLLLDWWKNLSHSDKNHVKRVLGNLPSLLDIRPNNTLIEVATMFWDEKRVVFRFGDVEMTPLLEEIGGFARLPWDSPGLSVPENRTPPRFLKMTGFKKNDELLCLKKSYIPFEFLYECYGHSKSYRLHHDELVVTFLGWTHRRVFVFIICFLGLLIFPKKRGKIHTRLAMVAKTPMEGIEGQTYTIIPMILAEMYRALDRCKQGYGHFGGCNLLLQVWLLEYFQRGEYQQELLRRPLNDYIAYHHPKRMTFIPDRFVQPGSAVSWVRFFSNLTDEKVHWIFEWFPSSEFIIWSREITYLMLTGLRGIYPYAPIRVMRQAGRKQVIPRFSNMV</sequence>
<proteinExistence type="predicted"/>
<accession>A0A1S3YHX7</accession>
<dbReference type="PANTHER" id="PTHR48200:SF1">
    <property type="entry name" value="AMINOTRANSFERASE-LIKE PLANT MOBILE DOMAIN-CONTAINING PROTEIN"/>
    <property type="match status" value="1"/>
</dbReference>
<dbReference type="PaxDb" id="4097-A0A1S3YHX7"/>
<dbReference type="GeneID" id="107776276"/>
<evidence type="ECO:0000313" key="3">
    <source>
        <dbReference type="RefSeq" id="XP_016451638.1"/>
    </source>
</evidence>
<name>A0A1S3YHX7_TOBAC</name>
<dbReference type="RefSeq" id="XP_016451638.1">
    <property type="nucleotide sequence ID" value="XM_016596152.2"/>
</dbReference>
<feature type="domain" description="DUF7745" evidence="1">
    <location>
        <begin position="23"/>
        <end position="336"/>
    </location>
</feature>
<reference evidence="2" key="1">
    <citation type="journal article" date="2014" name="Nat. Commun.">
        <title>The tobacco genome sequence and its comparison with those of tomato and potato.</title>
        <authorList>
            <person name="Sierro N."/>
            <person name="Battey J.N."/>
            <person name="Ouadi S."/>
            <person name="Bakaher N."/>
            <person name="Bovet L."/>
            <person name="Willig A."/>
            <person name="Goepfert S."/>
            <person name="Peitsch M.C."/>
            <person name="Ivanov N.V."/>
        </authorList>
    </citation>
    <scope>NUCLEOTIDE SEQUENCE [LARGE SCALE GENOMIC DNA]</scope>
</reference>
<dbReference type="Proteomes" id="UP000790787">
    <property type="component" value="Chromosome 4"/>
</dbReference>
<dbReference type="AlphaFoldDB" id="A0A1S3YHX7"/>
<gene>
    <name evidence="3" type="primary">LOC107776276</name>
</gene>
<reference evidence="3" key="2">
    <citation type="submission" date="2025-08" db="UniProtKB">
        <authorList>
            <consortium name="RefSeq"/>
        </authorList>
    </citation>
    <scope>IDENTIFICATION</scope>
    <source>
        <tissue evidence="3">Leaf</tissue>
    </source>
</reference>
<dbReference type="PANTHER" id="PTHR48200">
    <property type="entry name" value="PROTEIN, PUTATIVE-RELATED"/>
    <property type="match status" value="1"/>
</dbReference>
<keyword evidence="2" id="KW-1185">Reference proteome</keyword>
<dbReference type="RefSeq" id="XP_016451638.1">
    <property type="nucleotide sequence ID" value="XM_016596152.1"/>
</dbReference>
<dbReference type="OMA" id="NDYIAYH"/>